<evidence type="ECO:0000313" key="2">
    <source>
        <dbReference type="Proteomes" id="UP000356253"/>
    </source>
</evidence>
<keyword evidence="2" id="KW-1185">Reference proteome</keyword>
<sequence length="259" mass="30550">MGKRQVRKMEVKRRNFQGVLNILSFNRHFYIIGILVWIVILVVLSLFKLSPVWFWIISIAFIYGLLMPLIVSAYAYDFSGYYHFNWLKQLNLIETKPQQIVNINAGFDETSFILEGKFPNSDLQVFDFYDKKRHTEPAIVRARKVSLVYPNTQEINSYKIPLESESTDIVFLLSSVHEIRQEKERIAFLKECKRICKPSGKIITVEHLRDLPNFLAFSIGFTHFFSRKTWKKAFDEAGFISFKERKFTPFMSIFECSKK</sequence>
<organism evidence="1 2">
    <name type="scientific">Mesonia oceanica</name>
    <dbReference type="NCBI Taxonomy" id="2687242"/>
    <lineage>
        <taxon>Bacteria</taxon>
        <taxon>Pseudomonadati</taxon>
        <taxon>Bacteroidota</taxon>
        <taxon>Flavobacteriia</taxon>
        <taxon>Flavobacteriales</taxon>
        <taxon>Flavobacteriaceae</taxon>
        <taxon>Mesonia</taxon>
    </lineage>
</organism>
<protein>
    <submittedName>
        <fullName evidence="1">Uncharacterized protein</fullName>
    </submittedName>
</protein>
<dbReference type="EMBL" id="CABVMM010000005">
    <property type="protein sequence ID" value="VVV00305.1"/>
    <property type="molecule type" value="Genomic_DNA"/>
</dbReference>
<gene>
    <name evidence="1" type="ORF">FVB9532_01574</name>
</gene>
<proteinExistence type="predicted"/>
<reference evidence="1" key="1">
    <citation type="submission" date="2019-09" db="EMBL/GenBank/DDBJ databases">
        <authorList>
            <person name="Rodrigo-Torres L."/>
            <person name="Arahal R. D."/>
            <person name="Lucena T."/>
        </authorList>
    </citation>
    <scope>NUCLEOTIDE SEQUENCE</scope>
    <source>
        <strain evidence="1">ISS653</strain>
    </source>
</reference>
<evidence type="ECO:0000313" key="1">
    <source>
        <dbReference type="EMBL" id="VVV00305.1"/>
    </source>
</evidence>
<name>A0AC61YAC5_9FLAO</name>
<comment type="caution">
    <text evidence="1">The sequence shown here is derived from an EMBL/GenBank/DDBJ whole genome shotgun (WGS) entry which is preliminary data.</text>
</comment>
<accession>A0AC61YAC5</accession>
<dbReference type="Proteomes" id="UP000356253">
    <property type="component" value="Unassembled WGS sequence"/>
</dbReference>